<proteinExistence type="inferred from homology"/>
<dbReference type="OrthoDB" id="360161at2759"/>
<dbReference type="GeneID" id="17324660"/>
<dbReference type="CDD" id="cd18787">
    <property type="entry name" value="SF2_C_DEAD"/>
    <property type="match status" value="1"/>
</dbReference>
<reference evidence="13" key="1">
    <citation type="journal article" date="2013" name="Proc. Natl. Acad. Sci. U.S.A.">
        <title>Genome structure and metabolic features in the red seaweed Chondrus crispus shed light on evolution of the Archaeplastida.</title>
        <authorList>
            <person name="Collen J."/>
            <person name="Porcel B."/>
            <person name="Carre W."/>
            <person name="Ball S.G."/>
            <person name="Chaparro C."/>
            <person name="Tonon T."/>
            <person name="Barbeyron T."/>
            <person name="Michel G."/>
            <person name="Noel B."/>
            <person name="Valentin K."/>
            <person name="Elias M."/>
            <person name="Artiguenave F."/>
            <person name="Arun A."/>
            <person name="Aury J.M."/>
            <person name="Barbosa-Neto J.F."/>
            <person name="Bothwell J.H."/>
            <person name="Bouget F.Y."/>
            <person name="Brillet L."/>
            <person name="Cabello-Hurtado F."/>
            <person name="Capella-Gutierrez S."/>
            <person name="Charrier B."/>
            <person name="Cladiere L."/>
            <person name="Cock J.M."/>
            <person name="Coelho S.M."/>
            <person name="Colleoni C."/>
            <person name="Czjzek M."/>
            <person name="Da Silva C."/>
            <person name="Delage L."/>
            <person name="Denoeud F."/>
            <person name="Deschamps P."/>
            <person name="Dittami S.M."/>
            <person name="Gabaldon T."/>
            <person name="Gachon C.M."/>
            <person name="Groisillier A."/>
            <person name="Herve C."/>
            <person name="Jabbari K."/>
            <person name="Katinka M."/>
            <person name="Kloareg B."/>
            <person name="Kowalczyk N."/>
            <person name="Labadie K."/>
            <person name="Leblanc C."/>
            <person name="Lopez P.J."/>
            <person name="McLachlan D.H."/>
            <person name="Meslet-Cladiere L."/>
            <person name="Moustafa A."/>
            <person name="Nehr Z."/>
            <person name="Nyvall Collen P."/>
            <person name="Panaud O."/>
            <person name="Partensky F."/>
            <person name="Poulain J."/>
            <person name="Rensing S.A."/>
            <person name="Rousvoal S."/>
            <person name="Samson G."/>
            <person name="Symeonidi A."/>
            <person name="Weissenbach J."/>
            <person name="Zambounis A."/>
            <person name="Wincker P."/>
            <person name="Boyen C."/>
        </authorList>
    </citation>
    <scope>NUCLEOTIDE SEQUENCE [LARGE SCALE GENOMIC DNA]</scope>
    <source>
        <strain evidence="13">cv. Stackhouse</strain>
    </source>
</reference>
<dbReference type="InterPro" id="IPR001650">
    <property type="entry name" value="Helicase_C-like"/>
</dbReference>
<evidence type="ECO:0000256" key="5">
    <source>
        <dbReference type="ARBA" id="ARBA00022840"/>
    </source>
</evidence>
<keyword evidence="13" id="KW-1185">Reference proteome</keyword>
<protein>
    <recommendedName>
        <fullName evidence="1">RNA helicase</fullName>
        <ecNumber evidence="1">3.6.4.13</ecNumber>
    </recommendedName>
</protein>
<dbReference type="EMBL" id="HG001818">
    <property type="protein sequence ID" value="CDF37128.1"/>
    <property type="molecule type" value="Genomic_DNA"/>
</dbReference>
<evidence type="ECO:0000313" key="12">
    <source>
        <dbReference type="EMBL" id="CDF37128.1"/>
    </source>
</evidence>
<dbReference type="InterPro" id="IPR050079">
    <property type="entry name" value="DEAD_box_RNA_helicase"/>
</dbReference>
<dbReference type="RefSeq" id="XP_005716947.1">
    <property type="nucleotide sequence ID" value="XM_005716890.1"/>
</dbReference>
<dbReference type="InterPro" id="IPR014001">
    <property type="entry name" value="Helicase_ATP-bd"/>
</dbReference>
<dbReference type="Proteomes" id="UP000012073">
    <property type="component" value="Unassembled WGS sequence"/>
</dbReference>
<name>R7QHA2_CHOCR</name>
<dbReference type="Gene3D" id="3.40.50.300">
    <property type="entry name" value="P-loop containing nucleotide triphosphate hydrolases"/>
    <property type="match status" value="2"/>
</dbReference>
<dbReference type="KEGG" id="ccp:CHC_T00010236001"/>
<feature type="domain" description="Helicase ATP-binding" evidence="10">
    <location>
        <begin position="30"/>
        <end position="90"/>
    </location>
</feature>
<dbReference type="GO" id="GO:0003724">
    <property type="term" value="F:RNA helicase activity"/>
    <property type="evidence" value="ECO:0007669"/>
    <property type="project" value="UniProtKB-EC"/>
</dbReference>
<dbReference type="GO" id="GO:0005524">
    <property type="term" value="F:ATP binding"/>
    <property type="evidence" value="ECO:0007669"/>
    <property type="project" value="UniProtKB-KW"/>
</dbReference>
<evidence type="ECO:0000256" key="1">
    <source>
        <dbReference type="ARBA" id="ARBA00012552"/>
    </source>
</evidence>
<dbReference type="GO" id="GO:0003723">
    <property type="term" value="F:RNA binding"/>
    <property type="evidence" value="ECO:0007669"/>
    <property type="project" value="UniProtKB-KW"/>
</dbReference>
<dbReference type="Pfam" id="PF00270">
    <property type="entry name" value="DEAD"/>
    <property type="match status" value="1"/>
</dbReference>
<dbReference type="InterPro" id="IPR011545">
    <property type="entry name" value="DEAD/DEAH_box_helicase_dom"/>
</dbReference>
<organism evidence="12 13">
    <name type="scientific">Chondrus crispus</name>
    <name type="common">Carrageen Irish moss</name>
    <name type="synonym">Polymorpha crispa</name>
    <dbReference type="NCBI Taxonomy" id="2769"/>
    <lineage>
        <taxon>Eukaryota</taxon>
        <taxon>Rhodophyta</taxon>
        <taxon>Florideophyceae</taxon>
        <taxon>Rhodymeniophycidae</taxon>
        <taxon>Gigartinales</taxon>
        <taxon>Gigartinaceae</taxon>
        <taxon>Chondrus</taxon>
    </lineage>
</organism>
<keyword evidence="6" id="KW-0694">RNA-binding</keyword>
<keyword evidence="2" id="KW-0547">Nucleotide-binding</keyword>
<dbReference type="PROSITE" id="PS51192">
    <property type="entry name" value="HELICASE_ATP_BIND_1"/>
    <property type="match status" value="1"/>
</dbReference>
<evidence type="ECO:0000256" key="4">
    <source>
        <dbReference type="ARBA" id="ARBA00022806"/>
    </source>
</evidence>
<keyword evidence="3" id="KW-0378">Hydrolase</keyword>
<dbReference type="STRING" id="2769.R7QHA2"/>
<dbReference type="GO" id="GO:0005829">
    <property type="term" value="C:cytosol"/>
    <property type="evidence" value="ECO:0007669"/>
    <property type="project" value="TreeGrafter"/>
</dbReference>
<evidence type="ECO:0000256" key="2">
    <source>
        <dbReference type="ARBA" id="ARBA00022741"/>
    </source>
</evidence>
<evidence type="ECO:0000259" key="11">
    <source>
        <dbReference type="PROSITE" id="PS51194"/>
    </source>
</evidence>
<dbReference type="InterPro" id="IPR027417">
    <property type="entry name" value="P-loop_NTPase"/>
</dbReference>
<feature type="region of interest" description="Disordered" evidence="9">
    <location>
        <begin position="201"/>
        <end position="280"/>
    </location>
</feature>
<sequence length="280" mass="30143">MSAAVTSPTLEAALAHMGTVSPTAAQRRAIPSMRAGNDVVAVAPTGSGKTPAYAVPLLSELLSGSRAPNRSAPHALVLAPTRELAEQQARMRACGTLAVERYRTGEVWVLIAIDVLARGLDFVAVESVVNYDMPISASADVHRIGRTGRNGRKGTAVTLFTREDRVLLGPVLEVAEVSGADVPKWALKLKGVRKDVVRRMEKRPPTRKGIGGPNRGSIGKRHKQEKRLESGSRTEEGVANRQVTGRKEIQRQGENRRGGRKGVQAMGLNVATGFEEEEYE</sequence>
<evidence type="ECO:0000256" key="8">
    <source>
        <dbReference type="ARBA" id="ARBA00047984"/>
    </source>
</evidence>
<keyword evidence="4 12" id="KW-0347">Helicase</keyword>
<dbReference type="SUPFAM" id="SSF52540">
    <property type="entry name" value="P-loop containing nucleoside triphosphate hydrolases"/>
    <property type="match status" value="1"/>
</dbReference>
<dbReference type="GO" id="GO:0016787">
    <property type="term" value="F:hydrolase activity"/>
    <property type="evidence" value="ECO:0007669"/>
    <property type="project" value="UniProtKB-KW"/>
</dbReference>
<evidence type="ECO:0000313" key="13">
    <source>
        <dbReference type="Proteomes" id="UP000012073"/>
    </source>
</evidence>
<gene>
    <name evidence="12" type="ORF">CHC_T00010236001</name>
</gene>
<dbReference type="PROSITE" id="PS51194">
    <property type="entry name" value="HELICASE_CTER"/>
    <property type="match status" value="1"/>
</dbReference>
<dbReference type="Gramene" id="CDF37128">
    <property type="protein sequence ID" value="CDF37128"/>
    <property type="gene ID" value="CHC_T00010236001"/>
</dbReference>
<dbReference type="PANTHER" id="PTHR47959">
    <property type="entry name" value="ATP-DEPENDENT RNA HELICASE RHLE-RELATED"/>
    <property type="match status" value="1"/>
</dbReference>
<feature type="domain" description="Helicase C-terminal" evidence="11">
    <location>
        <begin position="25"/>
        <end position="190"/>
    </location>
</feature>
<accession>R7QHA2</accession>
<dbReference type="SMART" id="SM00487">
    <property type="entry name" value="DEXDc"/>
    <property type="match status" value="1"/>
</dbReference>
<dbReference type="Pfam" id="PF00271">
    <property type="entry name" value="Helicase_C"/>
    <property type="match status" value="1"/>
</dbReference>
<evidence type="ECO:0000256" key="9">
    <source>
        <dbReference type="SAM" id="MobiDB-lite"/>
    </source>
</evidence>
<dbReference type="SMART" id="SM00490">
    <property type="entry name" value="HELICc"/>
    <property type="match status" value="1"/>
</dbReference>
<feature type="compositionally biased region" description="Basic and acidic residues" evidence="9">
    <location>
        <begin position="245"/>
        <end position="257"/>
    </location>
</feature>
<dbReference type="AlphaFoldDB" id="R7QHA2"/>
<comment type="similarity">
    <text evidence="7">Belongs to the DEAD box helicase family. DDX52/ROK1 subfamily.</text>
</comment>
<keyword evidence="5" id="KW-0067">ATP-binding</keyword>
<evidence type="ECO:0000256" key="6">
    <source>
        <dbReference type="ARBA" id="ARBA00022884"/>
    </source>
</evidence>
<feature type="compositionally biased region" description="Basic and acidic residues" evidence="9">
    <location>
        <begin position="226"/>
        <end position="238"/>
    </location>
</feature>
<evidence type="ECO:0000259" key="10">
    <source>
        <dbReference type="PROSITE" id="PS51192"/>
    </source>
</evidence>
<comment type="catalytic activity">
    <reaction evidence="8">
        <text>ATP + H2O = ADP + phosphate + H(+)</text>
        <dbReference type="Rhea" id="RHEA:13065"/>
        <dbReference type="ChEBI" id="CHEBI:15377"/>
        <dbReference type="ChEBI" id="CHEBI:15378"/>
        <dbReference type="ChEBI" id="CHEBI:30616"/>
        <dbReference type="ChEBI" id="CHEBI:43474"/>
        <dbReference type="ChEBI" id="CHEBI:456216"/>
        <dbReference type="EC" id="3.6.4.13"/>
    </reaction>
</comment>
<evidence type="ECO:0000256" key="7">
    <source>
        <dbReference type="ARBA" id="ARBA00024355"/>
    </source>
</evidence>
<dbReference type="PANTHER" id="PTHR47959:SF15">
    <property type="entry name" value="RNA HELICASE"/>
    <property type="match status" value="1"/>
</dbReference>
<evidence type="ECO:0000256" key="3">
    <source>
        <dbReference type="ARBA" id="ARBA00022801"/>
    </source>
</evidence>
<dbReference type="EC" id="3.6.4.13" evidence="1"/>